<dbReference type="Proteomes" id="UP000292957">
    <property type="component" value="Unassembled WGS sequence"/>
</dbReference>
<dbReference type="Gene3D" id="3.30.710.10">
    <property type="entry name" value="Potassium Channel Kv1.1, Chain A"/>
    <property type="match status" value="1"/>
</dbReference>
<dbReference type="AlphaFoldDB" id="A0A4Q9M6P0"/>
<dbReference type="EMBL" id="ML143579">
    <property type="protein sequence ID" value="TBU21748.1"/>
    <property type="molecule type" value="Genomic_DNA"/>
</dbReference>
<protein>
    <recommendedName>
        <fullName evidence="1">BTB domain-containing protein</fullName>
    </recommendedName>
</protein>
<organism evidence="2">
    <name type="scientific">Dichomitus squalens</name>
    <dbReference type="NCBI Taxonomy" id="114155"/>
    <lineage>
        <taxon>Eukaryota</taxon>
        <taxon>Fungi</taxon>
        <taxon>Dikarya</taxon>
        <taxon>Basidiomycota</taxon>
        <taxon>Agaricomycotina</taxon>
        <taxon>Agaricomycetes</taxon>
        <taxon>Polyporales</taxon>
        <taxon>Polyporaceae</taxon>
        <taxon>Dichomitus</taxon>
    </lineage>
</organism>
<gene>
    <name evidence="2" type="ORF">BD311DRAFT_190516</name>
</gene>
<dbReference type="PROSITE" id="PS50097">
    <property type="entry name" value="BTB"/>
    <property type="match status" value="1"/>
</dbReference>
<evidence type="ECO:0000313" key="2">
    <source>
        <dbReference type="EMBL" id="TBU21748.1"/>
    </source>
</evidence>
<feature type="domain" description="BTB" evidence="1">
    <location>
        <begin position="25"/>
        <end position="95"/>
    </location>
</feature>
<name>A0A4Q9M6P0_9APHY</name>
<dbReference type="OrthoDB" id="6359816at2759"/>
<dbReference type="InterPro" id="IPR000210">
    <property type="entry name" value="BTB/POZ_dom"/>
</dbReference>
<accession>A0A4Q9M6P0</accession>
<evidence type="ECO:0000259" key="1">
    <source>
        <dbReference type="PROSITE" id="PS50097"/>
    </source>
</evidence>
<sequence length="393" mass="44761">MLAYSQSSSSTRTSRASHPFNCRDADIVLRSSDGVEFLVHKRLLRIASRVLTQLIPLAQMPPPSSTSGRRHKKERPVLDLADSSENLDLFLRFIYPILEPSIMLNEVYTILELSTKYDAPSVVQRMRPHLLRPDHLEAEPYVIYALATYAHMQDIAAVAARHTLSHPIPPTLKLTEMAEGTDLVRLLEYRKKCVAAAVSVTRIADDNVPWWVQLQWRRFCFLSECWECAKLLPGRSLKWHRTACGTVRVPDYWVEYMAAAGAALVEKLDPKVAKDRRLLQPAIECAMRCSKCAAAAWKDVEDFAEILAAAVEEAVCSVKFPVQGDEDEYARDDINALMMPPKTNYLSASDRPVWPMFDYFWDTWRKRIPEEDTTSVILEDDDHTLPPPSERDC</sequence>
<proteinExistence type="predicted"/>
<dbReference type="InterPro" id="IPR011333">
    <property type="entry name" value="SKP1/BTB/POZ_sf"/>
</dbReference>
<reference evidence="2" key="1">
    <citation type="submission" date="2019-01" db="EMBL/GenBank/DDBJ databases">
        <title>Draft genome sequences of three monokaryotic isolates of the white-rot basidiomycete fungus Dichomitus squalens.</title>
        <authorList>
            <consortium name="DOE Joint Genome Institute"/>
            <person name="Lopez S.C."/>
            <person name="Andreopoulos B."/>
            <person name="Pangilinan J."/>
            <person name="Lipzen A."/>
            <person name="Riley R."/>
            <person name="Ahrendt S."/>
            <person name="Ng V."/>
            <person name="Barry K."/>
            <person name="Daum C."/>
            <person name="Grigoriev I.V."/>
            <person name="Hilden K.S."/>
            <person name="Makela M.R."/>
            <person name="de Vries R.P."/>
        </authorList>
    </citation>
    <scope>NUCLEOTIDE SEQUENCE [LARGE SCALE GENOMIC DNA]</scope>
    <source>
        <strain evidence="2">OM18370.1</strain>
    </source>
</reference>